<organism evidence="1 2">
    <name type="scientific">Yersinia pestis bv. Antiqua (strain Antiqua)</name>
    <dbReference type="NCBI Taxonomy" id="360102"/>
    <lineage>
        <taxon>Bacteria</taxon>
        <taxon>Pseudomonadati</taxon>
        <taxon>Pseudomonadota</taxon>
        <taxon>Gammaproteobacteria</taxon>
        <taxon>Enterobacterales</taxon>
        <taxon>Yersiniaceae</taxon>
        <taxon>Yersinia</taxon>
    </lineage>
</organism>
<accession>A0A0E1NLW3</accession>
<reference evidence="1 2" key="1">
    <citation type="journal article" date="2006" name="J. Bacteriol.">
        <title>Complete genome sequence of Yersinia pestis strains Antiqua and Nepal516: evidence of gene reduction in an emerging pathogen.</title>
        <authorList>
            <person name="Chain P.S."/>
            <person name="Hu P."/>
            <person name="Malfatti S.A."/>
            <person name="Radnedge L."/>
            <person name="Larimer F."/>
            <person name="Vergez L.M."/>
            <person name="Worsham P."/>
            <person name="Chu M.C."/>
            <person name="Andersen G.L."/>
        </authorList>
    </citation>
    <scope>NUCLEOTIDE SEQUENCE [LARGE SCALE GENOMIC DNA]</scope>
    <source>
        <strain evidence="1 2">Antiqua</strain>
    </source>
</reference>
<dbReference type="AlphaFoldDB" id="A0A0E1NLW3"/>
<evidence type="ECO:0000313" key="2">
    <source>
        <dbReference type="Proteomes" id="UP000001971"/>
    </source>
</evidence>
<dbReference type="InterPro" id="IPR010877">
    <property type="entry name" value="Phage_Mu_Gp46"/>
</dbReference>
<dbReference type="Pfam" id="PF07409">
    <property type="entry name" value="GP46"/>
    <property type="match status" value="1"/>
</dbReference>
<sequence>MTTDIKTVWDVNALLGDWQTGNGGLLEGDDLQTAILLSLFTDRLARADDAIDSPDRRGWWGDSGAASAIGSRLWLLRREKLTTQVAIKAEDYATEALAWLIEDSVVAAINVRAHIIAPNTLVLVVSYQQPSQTRSANQTQSSIKFSWVWEE</sequence>
<dbReference type="PATRIC" id="fig|360102.15.peg.4025"/>
<gene>
    <name evidence="1" type="ordered locus">YPA_0963</name>
</gene>
<protein>
    <submittedName>
        <fullName evidence="1">Putative bacteriophage protein GP46</fullName>
    </submittedName>
</protein>
<evidence type="ECO:0000313" key="1">
    <source>
        <dbReference type="EMBL" id="ABG12931.1"/>
    </source>
</evidence>
<name>A0A0E1NLW3_YERPA</name>
<dbReference type="KEGG" id="ypa:YPA_0963"/>
<dbReference type="GeneID" id="57977387"/>
<dbReference type="Proteomes" id="UP000001971">
    <property type="component" value="Chromosome"/>
</dbReference>
<dbReference type="RefSeq" id="WP_002208848.1">
    <property type="nucleotide sequence ID" value="NC_008150.1"/>
</dbReference>
<dbReference type="HOGENOM" id="CLU_119472_0_0_6"/>
<proteinExistence type="predicted"/>
<dbReference type="EMBL" id="CP000308">
    <property type="protein sequence ID" value="ABG12931.1"/>
    <property type="molecule type" value="Genomic_DNA"/>
</dbReference>